<evidence type="ECO:0000256" key="4">
    <source>
        <dbReference type="ARBA" id="ARBA00010617"/>
    </source>
</evidence>
<evidence type="ECO:0000256" key="2">
    <source>
        <dbReference type="ARBA" id="ARBA00004167"/>
    </source>
</evidence>
<evidence type="ECO:0000313" key="14">
    <source>
        <dbReference type="EMBL" id="KAF7366442.1"/>
    </source>
</evidence>
<sequence>MYGPIFSSHASLAGADSTTSSLGTFILAMTLNPDIQKKAQAAVDKVVGHSRLPDFQDDIPYVAAAVREVLRWCPVTPLSAPHAISEDDVYKGYHILAGAVVVGNV</sequence>
<dbReference type="GO" id="GO:0016020">
    <property type="term" value="C:membrane"/>
    <property type="evidence" value="ECO:0007669"/>
    <property type="project" value="UniProtKB-SubCell"/>
</dbReference>
<dbReference type="GO" id="GO:0020037">
    <property type="term" value="F:heme binding"/>
    <property type="evidence" value="ECO:0007669"/>
    <property type="project" value="InterPro"/>
</dbReference>
<evidence type="ECO:0000256" key="13">
    <source>
        <dbReference type="ARBA" id="ARBA00023180"/>
    </source>
</evidence>
<evidence type="ECO:0000256" key="9">
    <source>
        <dbReference type="ARBA" id="ARBA00023002"/>
    </source>
</evidence>
<keyword evidence="5" id="KW-0349">Heme</keyword>
<dbReference type="PRINTS" id="PR00463">
    <property type="entry name" value="EP450I"/>
</dbReference>
<dbReference type="Gene3D" id="1.10.630.10">
    <property type="entry name" value="Cytochrome P450"/>
    <property type="match status" value="1"/>
</dbReference>
<dbReference type="OrthoDB" id="2789670at2759"/>
<protein>
    <submittedName>
        <fullName evidence="14">Cytochrome p450</fullName>
    </submittedName>
</protein>
<dbReference type="PANTHER" id="PTHR46300">
    <property type="entry name" value="P450, PUTATIVE (EUROFUNG)-RELATED-RELATED"/>
    <property type="match status" value="1"/>
</dbReference>
<keyword evidence="10" id="KW-0408">Iron</keyword>
<evidence type="ECO:0000313" key="15">
    <source>
        <dbReference type="Proteomes" id="UP000623467"/>
    </source>
</evidence>
<keyword evidence="12" id="KW-0472">Membrane</keyword>
<reference evidence="14" key="1">
    <citation type="submission" date="2020-05" db="EMBL/GenBank/DDBJ databases">
        <title>Mycena genomes resolve the evolution of fungal bioluminescence.</title>
        <authorList>
            <person name="Tsai I.J."/>
        </authorList>
    </citation>
    <scope>NUCLEOTIDE SEQUENCE</scope>
    <source>
        <strain evidence="14">160909Yilan</strain>
    </source>
</reference>
<comment type="caution">
    <text evidence="14">The sequence shown here is derived from an EMBL/GenBank/DDBJ whole genome shotgun (WGS) entry which is preliminary data.</text>
</comment>
<evidence type="ECO:0000256" key="5">
    <source>
        <dbReference type="ARBA" id="ARBA00022617"/>
    </source>
</evidence>
<keyword evidence="11" id="KW-0503">Monooxygenase</keyword>
<keyword evidence="9" id="KW-0560">Oxidoreductase</keyword>
<dbReference type="InterPro" id="IPR001128">
    <property type="entry name" value="Cyt_P450"/>
</dbReference>
<proteinExistence type="inferred from homology"/>
<dbReference type="GO" id="GO:0016705">
    <property type="term" value="F:oxidoreductase activity, acting on paired donors, with incorporation or reduction of molecular oxygen"/>
    <property type="evidence" value="ECO:0007669"/>
    <property type="project" value="InterPro"/>
</dbReference>
<dbReference type="PANTHER" id="PTHR46300:SF2">
    <property type="entry name" value="CYTOCHROME P450 MONOOXYGENASE ALNH-RELATED"/>
    <property type="match status" value="1"/>
</dbReference>
<keyword evidence="15" id="KW-1185">Reference proteome</keyword>
<keyword evidence="13" id="KW-0325">Glycoprotein</keyword>
<evidence type="ECO:0000256" key="7">
    <source>
        <dbReference type="ARBA" id="ARBA00022723"/>
    </source>
</evidence>
<evidence type="ECO:0000256" key="1">
    <source>
        <dbReference type="ARBA" id="ARBA00001971"/>
    </source>
</evidence>
<dbReference type="GO" id="GO:0005506">
    <property type="term" value="F:iron ion binding"/>
    <property type="evidence" value="ECO:0007669"/>
    <property type="project" value="InterPro"/>
</dbReference>
<comment type="pathway">
    <text evidence="3">Secondary metabolite biosynthesis.</text>
</comment>
<dbReference type="InterPro" id="IPR050364">
    <property type="entry name" value="Cytochrome_P450_fung"/>
</dbReference>
<dbReference type="InterPro" id="IPR036396">
    <property type="entry name" value="Cyt_P450_sf"/>
</dbReference>
<keyword evidence="7" id="KW-0479">Metal-binding</keyword>
<name>A0A8H6YWY8_9AGAR</name>
<dbReference type="InterPro" id="IPR002401">
    <property type="entry name" value="Cyt_P450_E_grp-I"/>
</dbReference>
<organism evidence="14 15">
    <name type="scientific">Mycena sanguinolenta</name>
    <dbReference type="NCBI Taxonomy" id="230812"/>
    <lineage>
        <taxon>Eukaryota</taxon>
        <taxon>Fungi</taxon>
        <taxon>Dikarya</taxon>
        <taxon>Basidiomycota</taxon>
        <taxon>Agaricomycotina</taxon>
        <taxon>Agaricomycetes</taxon>
        <taxon>Agaricomycetidae</taxon>
        <taxon>Agaricales</taxon>
        <taxon>Marasmiineae</taxon>
        <taxon>Mycenaceae</taxon>
        <taxon>Mycena</taxon>
    </lineage>
</organism>
<dbReference type="EMBL" id="JACAZH010000006">
    <property type="protein sequence ID" value="KAF7366442.1"/>
    <property type="molecule type" value="Genomic_DNA"/>
</dbReference>
<keyword evidence="8" id="KW-1133">Transmembrane helix</keyword>
<evidence type="ECO:0000256" key="12">
    <source>
        <dbReference type="ARBA" id="ARBA00023136"/>
    </source>
</evidence>
<comment type="similarity">
    <text evidence="4">Belongs to the cytochrome P450 family.</text>
</comment>
<accession>A0A8H6YWY8</accession>
<dbReference type="Pfam" id="PF00067">
    <property type="entry name" value="p450"/>
    <property type="match status" value="1"/>
</dbReference>
<gene>
    <name evidence="14" type="ORF">MSAN_00901100</name>
</gene>
<evidence type="ECO:0000256" key="11">
    <source>
        <dbReference type="ARBA" id="ARBA00023033"/>
    </source>
</evidence>
<dbReference type="Proteomes" id="UP000623467">
    <property type="component" value="Unassembled WGS sequence"/>
</dbReference>
<comment type="cofactor">
    <cofactor evidence="1">
        <name>heme</name>
        <dbReference type="ChEBI" id="CHEBI:30413"/>
    </cofactor>
</comment>
<dbReference type="GO" id="GO:0004497">
    <property type="term" value="F:monooxygenase activity"/>
    <property type="evidence" value="ECO:0007669"/>
    <property type="project" value="UniProtKB-KW"/>
</dbReference>
<evidence type="ECO:0000256" key="10">
    <source>
        <dbReference type="ARBA" id="ARBA00023004"/>
    </source>
</evidence>
<evidence type="ECO:0000256" key="3">
    <source>
        <dbReference type="ARBA" id="ARBA00005179"/>
    </source>
</evidence>
<keyword evidence="6" id="KW-0812">Transmembrane</keyword>
<evidence type="ECO:0000256" key="8">
    <source>
        <dbReference type="ARBA" id="ARBA00022989"/>
    </source>
</evidence>
<comment type="subcellular location">
    <subcellularLocation>
        <location evidence="2">Membrane</location>
        <topology evidence="2">Single-pass membrane protein</topology>
    </subcellularLocation>
</comment>
<dbReference type="AlphaFoldDB" id="A0A8H6YWY8"/>
<evidence type="ECO:0000256" key="6">
    <source>
        <dbReference type="ARBA" id="ARBA00022692"/>
    </source>
</evidence>
<dbReference type="SUPFAM" id="SSF48264">
    <property type="entry name" value="Cytochrome P450"/>
    <property type="match status" value="1"/>
</dbReference>